<dbReference type="Gene3D" id="3.40.50.10810">
    <property type="entry name" value="Tandem AAA-ATPase domain"/>
    <property type="match status" value="1"/>
</dbReference>
<dbReference type="GO" id="GO:0006281">
    <property type="term" value="P:DNA repair"/>
    <property type="evidence" value="ECO:0000318"/>
    <property type="project" value="GO_Central"/>
</dbReference>
<accession>A0A804L4M3</accession>
<dbReference type="OrthoDB" id="448448at2759"/>
<dbReference type="InterPro" id="IPR011124">
    <property type="entry name" value="Znf_CW"/>
</dbReference>
<evidence type="ECO:0000259" key="8">
    <source>
        <dbReference type="PROSITE" id="PS51192"/>
    </source>
</evidence>
<dbReference type="PROSITE" id="PS51192">
    <property type="entry name" value="HELICASE_ATP_BIND_1"/>
    <property type="match status" value="1"/>
</dbReference>
<dbReference type="EnsemblPlants" id="Ma11_t05760.1">
    <property type="protein sequence ID" value="Ma11_p05760.1"/>
    <property type="gene ID" value="Ma11_g05760"/>
</dbReference>
<dbReference type="SMART" id="SM00487">
    <property type="entry name" value="DEXDc"/>
    <property type="match status" value="1"/>
</dbReference>
<evidence type="ECO:0000256" key="1">
    <source>
        <dbReference type="ARBA" id="ARBA00022723"/>
    </source>
</evidence>
<proteinExistence type="predicted"/>
<dbReference type="InterPro" id="IPR027417">
    <property type="entry name" value="P-loop_NTPase"/>
</dbReference>
<dbReference type="InterPro" id="IPR017907">
    <property type="entry name" value="Znf_RING_CS"/>
</dbReference>
<dbReference type="Proteomes" id="UP000012960">
    <property type="component" value="Unplaced"/>
</dbReference>
<name>A0A804L4M3_MUSAM</name>
<dbReference type="Pfam" id="PF00271">
    <property type="entry name" value="Helicase_C"/>
    <property type="match status" value="1"/>
</dbReference>
<gene>
    <name evidence="10" type="ORF">GSMUA_19640.1</name>
</gene>
<evidence type="ECO:0000313" key="10">
    <source>
        <dbReference type="EMBL" id="CAG1863664.1"/>
    </source>
</evidence>
<feature type="domain" description="CW-type" evidence="7">
    <location>
        <begin position="574"/>
        <end position="625"/>
    </location>
</feature>
<keyword evidence="4" id="KW-0378">Hydrolase</keyword>
<dbReference type="Gene3D" id="3.40.50.300">
    <property type="entry name" value="P-loop containing nucleotide triphosphate hydrolases"/>
    <property type="match status" value="1"/>
</dbReference>
<dbReference type="CDD" id="cd18793">
    <property type="entry name" value="SF2_C_SNF"/>
    <property type="match status" value="1"/>
</dbReference>
<dbReference type="InterPro" id="IPR000330">
    <property type="entry name" value="SNF2_N"/>
</dbReference>
<keyword evidence="6" id="KW-0067">ATP-binding</keyword>
<dbReference type="GO" id="GO:0016787">
    <property type="term" value="F:hydrolase activity"/>
    <property type="evidence" value="ECO:0007669"/>
    <property type="project" value="UniProtKB-KW"/>
</dbReference>
<reference evidence="10" key="1">
    <citation type="submission" date="2021-03" db="EMBL/GenBank/DDBJ databases">
        <authorList>
            <consortium name="Genoscope - CEA"/>
            <person name="William W."/>
        </authorList>
    </citation>
    <scope>NUCLEOTIDE SEQUENCE</scope>
    <source>
        <strain evidence="10">Doubled-haploid Pahang</strain>
    </source>
</reference>
<evidence type="ECO:0000259" key="9">
    <source>
        <dbReference type="PROSITE" id="PS51194"/>
    </source>
</evidence>
<evidence type="ECO:0000256" key="5">
    <source>
        <dbReference type="ARBA" id="ARBA00022833"/>
    </source>
</evidence>
<keyword evidence="1" id="KW-0479">Metal-binding</keyword>
<dbReference type="Pfam" id="PF00176">
    <property type="entry name" value="SNF2-rel_dom"/>
    <property type="match status" value="1"/>
</dbReference>
<dbReference type="InterPro" id="IPR049730">
    <property type="entry name" value="SNF2/RAD54-like_C"/>
</dbReference>
<dbReference type="CDD" id="cd18008">
    <property type="entry name" value="DEXDc_SHPRH-like"/>
    <property type="match status" value="1"/>
</dbReference>
<dbReference type="InterPro" id="IPR050628">
    <property type="entry name" value="SNF2_RAD54_helicase_TF"/>
</dbReference>
<evidence type="ECO:0000256" key="3">
    <source>
        <dbReference type="ARBA" id="ARBA00022771"/>
    </source>
</evidence>
<dbReference type="GO" id="GO:0005524">
    <property type="term" value="F:ATP binding"/>
    <property type="evidence" value="ECO:0007669"/>
    <property type="project" value="UniProtKB-KW"/>
</dbReference>
<dbReference type="GO" id="GO:0005634">
    <property type="term" value="C:nucleus"/>
    <property type="evidence" value="ECO:0000318"/>
    <property type="project" value="GO_Central"/>
</dbReference>
<evidence type="ECO:0000313" key="12">
    <source>
        <dbReference type="Proteomes" id="UP000012960"/>
    </source>
</evidence>
<dbReference type="PANTHER" id="PTHR45626">
    <property type="entry name" value="TRANSCRIPTION TERMINATION FACTOR 2-RELATED"/>
    <property type="match status" value="1"/>
</dbReference>
<dbReference type="PROSITE" id="PS51194">
    <property type="entry name" value="HELICASE_CTER"/>
    <property type="match status" value="1"/>
</dbReference>
<dbReference type="InterPro" id="IPR001810">
    <property type="entry name" value="F-box_dom"/>
</dbReference>
<dbReference type="Pfam" id="PF07496">
    <property type="entry name" value="zf-CW"/>
    <property type="match status" value="1"/>
</dbReference>
<evidence type="ECO:0000256" key="4">
    <source>
        <dbReference type="ARBA" id="ARBA00022801"/>
    </source>
</evidence>
<dbReference type="GO" id="GO:0008094">
    <property type="term" value="F:ATP-dependent activity, acting on DNA"/>
    <property type="evidence" value="ECO:0000318"/>
    <property type="project" value="GO_Central"/>
</dbReference>
<dbReference type="Gramene" id="Ma11_t05760.1">
    <property type="protein sequence ID" value="Ma11_p05760.1"/>
    <property type="gene ID" value="Ma11_g05760"/>
</dbReference>
<keyword evidence="12" id="KW-1185">Reference proteome</keyword>
<evidence type="ECO:0000313" key="11">
    <source>
        <dbReference type="EnsemblPlants" id="Ma11_p05760.1"/>
    </source>
</evidence>
<dbReference type="SUPFAM" id="SSF52540">
    <property type="entry name" value="P-loop containing nucleoside triphosphate hydrolases"/>
    <property type="match status" value="3"/>
</dbReference>
<reference evidence="11" key="2">
    <citation type="submission" date="2021-05" db="UniProtKB">
        <authorList>
            <consortium name="EnsemblPlants"/>
        </authorList>
    </citation>
    <scope>IDENTIFICATION</scope>
    <source>
        <strain evidence="11">subsp. malaccensis</strain>
    </source>
</reference>
<dbReference type="PANTHER" id="PTHR45626:SF14">
    <property type="entry name" value="ATP-DEPENDENT DNA HELICASE (EUROFUNG)"/>
    <property type="match status" value="1"/>
</dbReference>
<evidence type="ECO:0000256" key="6">
    <source>
        <dbReference type="ARBA" id="ARBA00022840"/>
    </source>
</evidence>
<sequence>MESDHKLCGFLQVVLSVPSPTQILTPGASCSLFSDGPNVGFRSDEGVLLLPLPDRTASPPPAAADTAAATATPGRTMAAFGNAAVTLPSSASKRRRRRVAGLVNGSMSVVHQLQALTAYKCVKIDARVVRISARGDGEVRAVVLIDLYLPIAVWSGWQFPRSGALAASLFKHASCNWEVRISLLTFDWKAKDYCKLDDESIWNYSDCHILGCKMRCTLSGSDNKNLFDLHEMFKSLPSIGKEKKIYSTRIRPDGEFVSPGIWDISDDVLTNVLNQLGPKDLVNVAATCHHLRSLARPIMPCTKLKLFPHQEAAVEWMLKREHHTAVLAHPLYRDFSTVDGFSLYMNSVSGELSTEMAPTVCDFHGGMFCDEPGLGKTVTALSLILKTHGTVADPPHNADVVWCMHNMDQRCGYYELVADNLNSVNFMSARKRSIAQNLGRGETQFNQPLLRPSSVENSNSFPYDRCRSIDSKFTAELIDSSSWKSDISTCTKSSPMPVTCIVRSTRSLSRVKRNLLNKYGKGIISDNNIKTAGKVVGCTNISTAAKGEHLMNQEHVFPAVRNNYKKLKKETVGSDSSETWVQCDACRKWRRLSERSTLDTAAAWFCSMNNDPIHQNCGAPEESWDSKTRITYLPGFYTKGTAEGKEQNISFFTSVLKDNFSLINHETNKALNWLANLSHSKFQEMEKNGLTRPVLNAQWEVYTREAQGYHKIFQAFGLVRKLEHGTIKWYYPSSLDNLAFDSAALRIALTKPLDSIRLYLSRATLIVVPANLIDHWITQIQKHVSPGHLRVYVWADNRKPSAHNLAWDYDIVLTTFNKLSAEWGPRKRSILMQVHWLRIMLDEGHTLGSSLSLTNKLQLAVSLTAASRWILTGTPTPNTPNSQVAHLQSMLKFLHDEAYGQNQESWEAGILRPFEAQLEEGRLRLFHLLKRIMISARKIDLKSIPPCIKKITFLHFTEEHATSYNELVLTVRRNILMADWNDPSHVESLLNPKQWKFRSSTIRNVRLSCCVAGHIKVTDAGQDIQETMDILVQHGLDPLSEEYGFIKNSLLNGCSCFRCENWCRLPVITPCRHMLCLDCVALDSERCTLPGCGYHYEMQSPETIARPENPNPKWPVPKDLIELQPSYKQDDWDPDWQSTSSSKVAYLVERLKVLQETNRKFGESVDGIDKTKELLYSSKVNCSFFVQRKAWSAQNSESCKVLPEKVIVFSQFLEHIHVVEQQLTVAGIIFAKMYSPMHSSNKMKSLMTFQLDPNCMVLLMDGSAALGLDLSFVTHVFLMEPIWDRSMEEQVISRAHRMGATRPINVETLAMYGTIEEQMLKFLQDVNACRETFKQEVDKDEYEGTRAHRTLHNFAESNYLARLSFVCTNVKA</sequence>
<keyword evidence="3" id="KW-0863">Zinc-finger</keyword>
<dbReference type="SMART" id="SM00490">
    <property type="entry name" value="HELICc"/>
    <property type="match status" value="1"/>
</dbReference>
<keyword evidence="2" id="KW-0547">Nucleotide-binding</keyword>
<organism evidence="11 12">
    <name type="scientific">Musa acuminata subsp. malaccensis</name>
    <name type="common">Wild banana</name>
    <name type="synonym">Musa malaccensis</name>
    <dbReference type="NCBI Taxonomy" id="214687"/>
    <lineage>
        <taxon>Eukaryota</taxon>
        <taxon>Viridiplantae</taxon>
        <taxon>Streptophyta</taxon>
        <taxon>Embryophyta</taxon>
        <taxon>Tracheophyta</taxon>
        <taxon>Spermatophyta</taxon>
        <taxon>Magnoliopsida</taxon>
        <taxon>Liliopsida</taxon>
        <taxon>Zingiberales</taxon>
        <taxon>Musaceae</taxon>
        <taxon>Musa</taxon>
    </lineage>
</organism>
<dbReference type="OMA" id="IKYAGMY"/>
<dbReference type="InterPro" id="IPR001650">
    <property type="entry name" value="Helicase_C-like"/>
</dbReference>
<dbReference type="GO" id="GO:0008270">
    <property type="term" value="F:zinc ion binding"/>
    <property type="evidence" value="ECO:0007669"/>
    <property type="project" value="UniProtKB-KW"/>
</dbReference>
<dbReference type="Pfam" id="PF00646">
    <property type="entry name" value="F-box"/>
    <property type="match status" value="1"/>
</dbReference>
<dbReference type="EMBL" id="HG996475">
    <property type="protein sequence ID" value="CAG1863664.1"/>
    <property type="molecule type" value="Genomic_DNA"/>
</dbReference>
<evidence type="ECO:0000259" key="7">
    <source>
        <dbReference type="PROSITE" id="PS51050"/>
    </source>
</evidence>
<keyword evidence="5" id="KW-0862">Zinc</keyword>
<dbReference type="InParanoid" id="A0A804L4M3"/>
<dbReference type="PROSITE" id="PS51050">
    <property type="entry name" value="ZF_CW"/>
    <property type="match status" value="1"/>
</dbReference>
<dbReference type="SUPFAM" id="SSF81383">
    <property type="entry name" value="F-box domain"/>
    <property type="match status" value="1"/>
</dbReference>
<dbReference type="InterPro" id="IPR038718">
    <property type="entry name" value="SNF2-like_sf"/>
</dbReference>
<dbReference type="PROSITE" id="PS00518">
    <property type="entry name" value="ZF_RING_1"/>
    <property type="match status" value="1"/>
</dbReference>
<feature type="domain" description="Helicase ATP-binding" evidence="8">
    <location>
        <begin position="717"/>
        <end position="893"/>
    </location>
</feature>
<protein>
    <submittedName>
        <fullName evidence="10">(wild Malaysian banana) hypothetical protein</fullName>
    </submittedName>
</protein>
<dbReference type="SMART" id="SM00256">
    <property type="entry name" value="FBOX"/>
    <property type="match status" value="1"/>
</dbReference>
<evidence type="ECO:0000256" key="2">
    <source>
        <dbReference type="ARBA" id="ARBA00022741"/>
    </source>
</evidence>
<dbReference type="InterPro" id="IPR014001">
    <property type="entry name" value="Helicase_ATP-bd"/>
</dbReference>
<feature type="domain" description="Helicase C-terminal" evidence="9">
    <location>
        <begin position="1194"/>
        <end position="1348"/>
    </location>
</feature>
<dbReference type="InterPro" id="IPR036047">
    <property type="entry name" value="F-box-like_dom_sf"/>
</dbReference>
<dbReference type="Gene3D" id="3.30.40.100">
    <property type="match status" value="1"/>
</dbReference>
<dbReference type="CDD" id="cd09917">
    <property type="entry name" value="F-box_SF"/>
    <property type="match status" value="1"/>
</dbReference>